<protein>
    <submittedName>
        <fullName evidence="2">Uncharacterized protein</fullName>
    </submittedName>
</protein>
<dbReference type="EMBL" id="BJWL01000334">
    <property type="protein sequence ID" value="GFS39610.1"/>
    <property type="molecule type" value="Genomic_DNA"/>
</dbReference>
<dbReference type="AlphaFoldDB" id="A0A7J0DR89"/>
<evidence type="ECO:0000313" key="3">
    <source>
        <dbReference type="Proteomes" id="UP000585474"/>
    </source>
</evidence>
<feature type="compositionally biased region" description="Polar residues" evidence="1">
    <location>
        <begin position="1"/>
        <end position="11"/>
    </location>
</feature>
<keyword evidence="3" id="KW-1185">Reference proteome</keyword>
<name>A0A7J0DR89_9ERIC</name>
<evidence type="ECO:0000313" key="2">
    <source>
        <dbReference type="EMBL" id="GFS39610.1"/>
    </source>
</evidence>
<dbReference type="Proteomes" id="UP000585474">
    <property type="component" value="Unassembled WGS sequence"/>
</dbReference>
<sequence>MWRQPQQVTTVESRRMVQTAATESSRSKPWPQQQQGSDEPRARQATAGSSHVERATAVPGSHQRCPAATGSSFPATRRGCSDLRFNPCVFLRYLEPLLD</sequence>
<comment type="caution">
    <text evidence="2">The sequence shown here is derived from an EMBL/GenBank/DDBJ whole genome shotgun (WGS) entry which is preliminary data.</text>
</comment>
<organism evidence="2 3">
    <name type="scientific">Actinidia rufa</name>
    <dbReference type="NCBI Taxonomy" id="165716"/>
    <lineage>
        <taxon>Eukaryota</taxon>
        <taxon>Viridiplantae</taxon>
        <taxon>Streptophyta</taxon>
        <taxon>Embryophyta</taxon>
        <taxon>Tracheophyta</taxon>
        <taxon>Spermatophyta</taxon>
        <taxon>Magnoliopsida</taxon>
        <taxon>eudicotyledons</taxon>
        <taxon>Gunneridae</taxon>
        <taxon>Pentapetalae</taxon>
        <taxon>asterids</taxon>
        <taxon>Ericales</taxon>
        <taxon>Actinidiaceae</taxon>
        <taxon>Actinidia</taxon>
    </lineage>
</organism>
<gene>
    <name evidence="2" type="ORF">Acr_00g0063950</name>
</gene>
<accession>A0A7J0DR89</accession>
<proteinExistence type="predicted"/>
<feature type="region of interest" description="Disordered" evidence="1">
    <location>
        <begin position="1"/>
        <end position="81"/>
    </location>
</feature>
<evidence type="ECO:0000256" key="1">
    <source>
        <dbReference type="SAM" id="MobiDB-lite"/>
    </source>
</evidence>
<reference evidence="3" key="1">
    <citation type="submission" date="2019-07" db="EMBL/GenBank/DDBJ databases">
        <title>De Novo Assembly of kiwifruit Actinidia rufa.</title>
        <authorList>
            <person name="Sugita-Konishi S."/>
            <person name="Sato K."/>
            <person name="Mori E."/>
            <person name="Abe Y."/>
            <person name="Kisaki G."/>
            <person name="Hamano K."/>
            <person name="Suezawa K."/>
            <person name="Otani M."/>
            <person name="Fukuda T."/>
            <person name="Manabe T."/>
            <person name="Gomi K."/>
            <person name="Tabuchi M."/>
            <person name="Akimitsu K."/>
            <person name="Kataoka I."/>
        </authorList>
    </citation>
    <scope>NUCLEOTIDE SEQUENCE [LARGE SCALE GENOMIC DNA]</scope>
    <source>
        <strain evidence="3">cv. Fuchu</strain>
    </source>
</reference>